<dbReference type="EMBL" id="QJKJ01011637">
    <property type="protein sequence ID" value="RDX70615.1"/>
    <property type="molecule type" value="Genomic_DNA"/>
</dbReference>
<comment type="caution">
    <text evidence="1">The sequence shown here is derived from an EMBL/GenBank/DDBJ whole genome shotgun (WGS) entry which is preliminary data.</text>
</comment>
<feature type="non-terminal residue" evidence="1">
    <location>
        <position position="1"/>
    </location>
</feature>
<sequence length="65" mass="7482">MPWLTKVNHRYLTMAIVVEDGFIEFTPYEKKNRLTCAPILQAPNWDYPFELMFDSSNSTLGAVLG</sequence>
<reference evidence="1" key="1">
    <citation type="submission" date="2018-05" db="EMBL/GenBank/DDBJ databases">
        <title>Draft genome of Mucuna pruriens seed.</title>
        <authorList>
            <person name="Nnadi N.E."/>
            <person name="Vos R."/>
            <person name="Hasami M.H."/>
            <person name="Devisetty U.K."/>
            <person name="Aguiy J.C."/>
        </authorList>
    </citation>
    <scope>NUCLEOTIDE SEQUENCE [LARGE SCALE GENOMIC DNA]</scope>
    <source>
        <strain evidence="1">JCA_2017</strain>
    </source>
</reference>
<gene>
    <name evidence="1" type="ORF">CR513_50125</name>
</gene>
<accession>A0A371EX34</accession>
<evidence type="ECO:0000313" key="1">
    <source>
        <dbReference type="EMBL" id="RDX70615.1"/>
    </source>
</evidence>
<proteinExistence type="predicted"/>
<organism evidence="1 2">
    <name type="scientific">Mucuna pruriens</name>
    <name type="common">Velvet bean</name>
    <name type="synonym">Dolichos pruriens</name>
    <dbReference type="NCBI Taxonomy" id="157652"/>
    <lineage>
        <taxon>Eukaryota</taxon>
        <taxon>Viridiplantae</taxon>
        <taxon>Streptophyta</taxon>
        <taxon>Embryophyta</taxon>
        <taxon>Tracheophyta</taxon>
        <taxon>Spermatophyta</taxon>
        <taxon>Magnoliopsida</taxon>
        <taxon>eudicotyledons</taxon>
        <taxon>Gunneridae</taxon>
        <taxon>Pentapetalae</taxon>
        <taxon>rosids</taxon>
        <taxon>fabids</taxon>
        <taxon>Fabales</taxon>
        <taxon>Fabaceae</taxon>
        <taxon>Papilionoideae</taxon>
        <taxon>50 kb inversion clade</taxon>
        <taxon>NPAAA clade</taxon>
        <taxon>indigoferoid/millettioid clade</taxon>
        <taxon>Phaseoleae</taxon>
        <taxon>Mucuna</taxon>
    </lineage>
</organism>
<evidence type="ECO:0008006" key="3">
    <source>
        <dbReference type="Google" id="ProtNLM"/>
    </source>
</evidence>
<keyword evidence="2" id="KW-1185">Reference proteome</keyword>
<dbReference type="Proteomes" id="UP000257109">
    <property type="component" value="Unassembled WGS sequence"/>
</dbReference>
<evidence type="ECO:0000313" key="2">
    <source>
        <dbReference type="Proteomes" id="UP000257109"/>
    </source>
</evidence>
<protein>
    <recommendedName>
        <fullName evidence="3">Reverse transcriptase/retrotransposon-derived protein RNase H-like domain-containing protein</fullName>
    </recommendedName>
</protein>
<dbReference type="AlphaFoldDB" id="A0A371EX34"/>
<dbReference type="OrthoDB" id="532959at2759"/>
<name>A0A371EX34_MUCPR</name>